<dbReference type="KEGG" id="more:E1B28_003553"/>
<comment type="caution">
    <text evidence="2">The sequence shown here is derived from an EMBL/GenBank/DDBJ whole genome shotgun (WGS) entry which is preliminary data.</text>
</comment>
<evidence type="ECO:0000313" key="2">
    <source>
        <dbReference type="EMBL" id="KAG7086032.1"/>
    </source>
</evidence>
<feature type="compositionally biased region" description="Low complexity" evidence="1">
    <location>
        <begin position="1"/>
        <end position="16"/>
    </location>
</feature>
<protein>
    <submittedName>
        <fullName evidence="2">Uncharacterized protein</fullName>
    </submittedName>
</protein>
<feature type="region of interest" description="Disordered" evidence="1">
    <location>
        <begin position="1"/>
        <end position="21"/>
    </location>
</feature>
<dbReference type="AlphaFoldDB" id="A0A9P7RMF7"/>
<sequence length="164" mass="18346">MNTSAIASTSTALSPSRSHYQPTTSSGYFGAGRCESSSTASFIANITPSVDDGYFAFAKIGDEICVVQVSSLTPLTALSTIDIKVFRHEFVAIFRLDGTRTMHPDDVCVIETIDDRLKCYEEEKEIVFLAKEVIERMRQLSPPHRVQYRPRTKIPRMLSGYTVR</sequence>
<accession>A0A9P7RMF7</accession>
<dbReference type="RefSeq" id="XP_043002503.1">
    <property type="nucleotide sequence ID" value="XM_043160546.1"/>
</dbReference>
<gene>
    <name evidence="2" type="ORF">E1B28_003553</name>
</gene>
<dbReference type="Proteomes" id="UP001049176">
    <property type="component" value="Chromosome 11"/>
</dbReference>
<proteinExistence type="predicted"/>
<dbReference type="GeneID" id="66072629"/>
<reference evidence="2" key="1">
    <citation type="journal article" date="2021" name="Genome Biol. Evol.">
        <title>The assembled and annotated genome of the fairy-ring fungus Marasmius oreades.</title>
        <authorList>
            <person name="Hiltunen M."/>
            <person name="Ament-Velasquez S.L."/>
            <person name="Johannesson H."/>
        </authorList>
    </citation>
    <scope>NUCLEOTIDE SEQUENCE</scope>
    <source>
        <strain evidence="2">03SP1</strain>
    </source>
</reference>
<keyword evidence="3" id="KW-1185">Reference proteome</keyword>
<evidence type="ECO:0000313" key="3">
    <source>
        <dbReference type="Proteomes" id="UP001049176"/>
    </source>
</evidence>
<dbReference type="OrthoDB" id="3231772at2759"/>
<dbReference type="EMBL" id="CM032191">
    <property type="protein sequence ID" value="KAG7086032.1"/>
    <property type="molecule type" value="Genomic_DNA"/>
</dbReference>
<name>A0A9P7RMF7_9AGAR</name>
<organism evidence="2 3">
    <name type="scientific">Marasmius oreades</name>
    <name type="common">fairy-ring Marasmius</name>
    <dbReference type="NCBI Taxonomy" id="181124"/>
    <lineage>
        <taxon>Eukaryota</taxon>
        <taxon>Fungi</taxon>
        <taxon>Dikarya</taxon>
        <taxon>Basidiomycota</taxon>
        <taxon>Agaricomycotina</taxon>
        <taxon>Agaricomycetes</taxon>
        <taxon>Agaricomycetidae</taxon>
        <taxon>Agaricales</taxon>
        <taxon>Marasmiineae</taxon>
        <taxon>Marasmiaceae</taxon>
        <taxon>Marasmius</taxon>
    </lineage>
</organism>
<evidence type="ECO:0000256" key="1">
    <source>
        <dbReference type="SAM" id="MobiDB-lite"/>
    </source>
</evidence>